<dbReference type="EMBL" id="JBHSXQ010000001">
    <property type="protein sequence ID" value="MFC6903648.1"/>
    <property type="molecule type" value="Genomic_DNA"/>
</dbReference>
<dbReference type="AlphaFoldDB" id="A0ABD5V010"/>
<name>A0ABD5V010_9EURY</name>
<dbReference type="Proteomes" id="UP001596312">
    <property type="component" value="Unassembled WGS sequence"/>
</dbReference>
<evidence type="ECO:0000313" key="2">
    <source>
        <dbReference type="EMBL" id="MFC6903648.1"/>
    </source>
</evidence>
<organism evidence="2 3">
    <name type="scientific">Halalkalicoccus tibetensis</name>
    <dbReference type="NCBI Taxonomy" id="175632"/>
    <lineage>
        <taxon>Archaea</taxon>
        <taxon>Methanobacteriati</taxon>
        <taxon>Methanobacteriota</taxon>
        <taxon>Stenosarchaea group</taxon>
        <taxon>Halobacteria</taxon>
        <taxon>Halobacteriales</taxon>
        <taxon>Halococcaceae</taxon>
        <taxon>Halalkalicoccus</taxon>
    </lineage>
</organism>
<feature type="compositionally biased region" description="Acidic residues" evidence="1">
    <location>
        <begin position="183"/>
        <end position="209"/>
    </location>
</feature>
<gene>
    <name evidence="2" type="ORF">ACFQGH_00385</name>
</gene>
<reference evidence="2 3" key="1">
    <citation type="journal article" date="2019" name="Int. J. Syst. Evol. Microbiol.">
        <title>The Global Catalogue of Microorganisms (GCM) 10K type strain sequencing project: providing services to taxonomists for standard genome sequencing and annotation.</title>
        <authorList>
            <consortium name="The Broad Institute Genomics Platform"/>
            <consortium name="The Broad Institute Genome Sequencing Center for Infectious Disease"/>
            <person name="Wu L."/>
            <person name="Ma J."/>
        </authorList>
    </citation>
    <scope>NUCLEOTIDE SEQUENCE [LARGE SCALE GENOMIC DNA]</scope>
    <source>
        <strain evidence="2 3">CGMCC 1.3240</strain>
    </source>
</reference>
<sequence length="209" mass="22044">MRPQQYVPLAVSTDSEDQLPAGVRSVIETLRPIVVKHGRMGTLSLLAGGFTVLKGLAALRSSKGKALRQIAVGAGWIAIGRAQRQASEGDVEVSEPWTSDDDDDDTGSGDGPEKEEPGVIAEENTESPRDFGDPETGETPEDEAQGAGEEAEITGPTEGDAVPENTKEGGSEGHPADDVQMVNDDEDELNEGSLQTDEEEEDAAGEDEE</sequence>
<feature type="compositionally biased region" description="Basic and acidic residues" evidence="1">
    <location>
        <begin position="165"/>
        <end position="177"/>
    </location>
</feature>
<evidence type="ECO:0008006" key="4">
    <source>
        <dbReference type="Google" id="ProtNLM"/>
    </source>
</evidence>
<proteinExistence type="predicted"/>
<feature type="compositionally biased region" description="Acidic residues" evidence="1">
    <location>
        <begin position="89"/>
        <end position="107"/>
    </location>
</feature>
<comment type="caution">
    <text evidence="2">The sequence shown here is derived from an EMBL/GenBank/DDBJ whole genome shotgun (WGS) entry which is preliminary data.</text>
</comment>
<evidence type="ECO:0000256" key="1">
    <source>
        <dbReference type="SAM" id="MobiDB-lite"/>
    </source>
</evidence>
<evidence type="ECO:0000313" key="3">
    <source>
        <dbReference type="Proteomes" id="UP001596312"/>
    </source>
</evidence>
<keyword evidence="3" id="KW-1185">Reference proteome</keyword>
<protein>
    <recommendedName>
        <fullName evidence="4">DUF2892 domain-containing protein</fullName>
    </recommendedName>
</protein>
<accession>A0ABD5V010</accession>
<feature type="compositionally biased region" description="Acidic residues" evidence="1">
    <location>
        <begin position="133"/>
        <end position="152"/>
    </location>
</feature>
<feature type="region of interest" description="Disordered" evidence="1">
    <location>
        <begin position="83"/>
        <end position="209"/>
    </location>
</feature>
<dbReference type="RefSeq" id="WP_340602140.1">
    <property type="nucleotide sequence ID" value="NZ_JBBMXV010000001.1"/>
</dbReference>